<feature type="non-terminal residue" evidence="5">
    <location>
        <position position="301"/>
    </location>
</feature>
<dbReference type="InterPro" id="IPR036034">
    <property type="entry name" value="PDZ_sf"/>
</dbReference>
<dbReference type="Pfam" id="PF00595">
    <property type="entry name" value="PDZ"/>
    <property type="match status" value="1"/>
</dbReference>
<feature type="compositionally biased region" description="Polar residues" evidence="3">
    <location>
        <begin position="258"/>
        <end position="281"/>
    </location>
</feature>
<dbReference type="AlphaFoldDB" id="A0A2G9TDL5"/>
<proteinExistence type="predicted"/>
<dbReference type="GO" id="GO:0043113">
    <property type="term" value="P:receptor clustering"/>
    <property type="evidence" value="ECO:0007669"/>
    <property type="project" value="TreeGrafter"/>
</dbReference>
<evidence type="ECO:0000256" key="1">
    <source>
        <dbReference type="ARBA" id="ARBA00004370"/>
    </source>
</evidence>
<dbReference type="InterPro" id="IPR001478">
    <property type="entry name" value="PDZ"/>
</dbReference>
<dbReference type="PANTHER" id="PTHR23119:SF51">
    <property type="entry name" value="DISKS LARGE 1 TUMOR SUPPRESSOR PROTEIN"/>
    <property type="match status" value="1"/>
</dbReference>
<evidence type="ECO:0000259" key="4">
    <source>
        <dbReference type="PROSITE" id="PS50106"/>
    </source>
</evidence>
<feature type="region of interest" description="Disordered" evidence="3">
    <location>
        <begin position="124"/>
        <end position="301"/>
    </location>
</feature>
<feature type="domain" description="PDZ" evidence="4">
    <location>
        <begin position="14"/>
        <end position="118"/>
    </location>
</feature>
<evidence type="ECO:0000256" key="2">
    <source>
        <dbReference type="ARBA" id="ARBA00023136"/>
    </source>
</evidence>
<accession>A0A2G9TDL5</accession>
<dbReference type="Gene3D" id="2.30.42.10">
    <property type="match status" value="1"/>
</dbReference>
<dbReference type="PANTHER" id="PTHR23119">
    <property type="entry name" value="DISCS LARGE"/>
    <property type="match status" value="1"/>
</dbReference>
<dbReference type="SMART" id="SM00228">
    <property type="entry name" value="PDZ"/>
    <property type="match status" value="1"/>
</dbReference>
<gene>
    <name evidence="5" type="ORF">TELCIR_22555</name>
</gene>
<name>A0A2G9TDL5_TELCI</name>
<dbReference type="SUPFAM" id="SSF50156">
    <property type="entry name" value="PDZ domain-like"/>
    <property type="match status" value="1"/>
</dbReference>
<dbReference type="GO" id="GO:0097120">
    <property type="term" value="P:receptor localization to synapse"/>
    <property type="evidence" value="ECO:0007669"/>
    <property type="project" value="TreeGrafter"/>
</dbReference>
<dbReference type="OrthoDB" id="438726at2759"/>
<dbReference type="GO" id="GO:0016323">
    <property type="term" value="C:basolateral plasma membrane"/>
    <property type="evidence" value="ECO:0007669"/>
    <property type="project" value="TreeGrafter"/>
</dbReference>
<reference evidence="5 6" key="1">
    <citation type="submission" date="2015-09" db="EMBL/GenBank/DDBJ databases">
        <title>Draft genome of the parasitic nematode Teladorsagia circumcincta isolate WARC Sus (inbred).</title>
        <authorList>
            <person name="Mitreva M."/>
        </authorList>
    </citation>
    <scope>NUCLEOTIDE SEQUENCE [LARGE SCALE GENOMIC DNA]</scope>
    <source>
        <strain evidence="5 6">S</strain>
    </source>
</reference>
<feature type="compositionally biased region" description="Polar residues" evidence="3">
    <location>
        <begin position="124"/>
        <end position="138"/>
    </location>
</feature>
<comment type="subcellular location">
    <subcellularLocation>
        <location evidence="1">Membrane</location>
    </subcellularLocation>
</comment>
<dbReference type="InterPro" id="IPR050614">
    <property type="entry name" value="Synaptic_Scaffolding_LAP-MAGUK"/>
</dbReference>
<evidence type="ECO:0000313" key="6">
    <source>
        <dbReference type="Proteomes" id="UP000230423"/>
    </source>
</evidence>
<feature type="compositionally biased region" description="Basic and acidic residues" evidence="3">
    <location>
        <begin position="157"/>
        <end position="181"/>
    </location>
</feature>
<dbReference type="GO" id="GO:0030054">
    <property type="term" value="C:cell junction"/>
    <property type="evidence" value="ECO:0007669"/>
    <property type="project" value="TreeGrafter"/>
</dbReference>
<dbReference type="GO" id="GO:0098609">
    <property type="term" value="P:cell-cell adhesion"/>
    <property type="evidence" value="ECO:0007669"/>
    <property type="project" value="TreeGrafter"/>
</dbReference>
<protein>
    <submittedName>
        <fullName evidence="5">PDZ/DHR/GLGF domain protein</fullName>
    </submittedName>
</protein>
<dbReference type="GO" id="GO:0045197">
    <property type="term" value="P:establishment or maintenance of epithelial cell apical/basal polarity"/>
    <property type="evidence" value="ECO:0007669"/>
    <property type="project" value="TreeGrafter"/>
</dbReference>
<dbReference type="Proteomes" id="UP000230423">
    <property type="component" value="Unassembled WGS sequence"/>
</dbReference>
<dbReference type="EMBL" id="KZ383141">
    <property type="protein sequence ID" value="PIO56051.1"/>
    <property type="molecule type" value="Genomic_DNA"/>
</dbReference>
<dbReference type="GO" id="GO:0019901">
    <property type="term" value="F:protein kinase binding"/>
    <property type="evidence" value="ECO:0007669"/>
    <property type="project" value="TreeGrafter"/>
</dbReference>
<keyword evidence="2" id="KW-0472">Membrane</keyword>
<keyword evidence="6" id="KW-1185">Reference proteome</keyword>
<dbReference type="PROSITE" id="PS50106">
    <property type="entry name" value="PDZ"/>
    <property type="match status" value="1"/>
</dbReference>
<evidence type="ECO:0000256" key="3">
    <source>
        <dbReference type="SAM" id="MobiDB-lite"/>
    </source>
</evidence>
<feature type="compositionally biased region" description="Low complexity" evidence="3">
    <location>
        <begin position="221"/>
        <end position="234"/>
    </location>
</feature>
<dbReference type="CDD" id="cd06671">
    <property type="entry name" value="PDZ7_MUPP1-PD6_PATJ-like"/>
    <property type="match status" value="1"/>
</dbReference>
<feature type="non-terminal residue" evidence="5">
    <location>
        <position position="1"/>
    </location>
</feature>
<evidence type="ECO:0000313" key="5">
    <source>
        <dbReference type="EMBL" id="PIO56051.1"/>
    </source>
</evidence>
<sequence length="301" mass="32934">KQVSRSKFWGEARTVVLEREPNKSFGISIVGGRVEVSQKGGLPGTGSTVSGIFIKSVLPNSPAGRSGMMNMGDRVISECKPKYFQVNDIDLREATHEQAVNAIKNATNPVRFVLQSLHSFTPQQQMIGSNTHSLTSARVETAKSEETPQPPPPPEPTIEHEVDKESKESPKKEPEMEKITEEPASEQPVSSEAAEEPMTAAEEPITKEEEKPEEVEQVATSEPVSEPQPSPSKSKQSEEEEQEPEVLESPKAHEDEPSTSTAQVRYPTTSAEPTISPSTSAAELPKDPDDDEKETKFGYTQ</sequence>
<organism evidence="5 6">
    <name type="scientific">Teladorsagia circumcincta</name>
    <name type="common">Brown stomach worm</name>
    <name type="synonym">Ostertagia circumcincta</name>
    <dbReference type="NCBI Taxonomy" id="45464"/>
    <lineage>
        <taxon>Eukaryota</taxon>
        <taxon>Metazoa</taxon>
        <taxon>Ecdysozoa</taxon>
        <taxon>Nematoda</taxon>
        <taxon>Chromadorea</taxon>
        <taxon>Rhabditida</taxon>
        <taxon>Rhabditina</taxon>
        <taxon>Rhabditomorpha</taxon>
        <taxon>Strongyloidea</taxon>
        <taxon>Trichostrongylidae</taxon>
        <taxon>Teladorsagia</taxon>
    </lineage>
</organism>